<dbReference type="EMBL" id="CP006764">
    <property type="protein sequence ID" value="AIT60720.1"/>
    <property type="molecule type" value="Genomic_DNA"/>
</dbReference>
<dbReference type="SUPFAM" id="SSF56281">
    <property type="entry name" value="Metallo-hydrolase/oxidoreductase"/>
    <property type="match status" value="1"/>
</dbReference>
<accession>A0A097IF21</accession>
<name>A0A097IF21_9CORY</name>
<dbReference type="RefSeq" id="WP_018022650.1">
    <property type="nucleotide sequence ID" value="NZ_AQUX01000010.1"/>
</dbReference>
<organism evidence="2 3">
    <name type="scientific">Corynebacterium doosanense CAU 212 = DSM 45436</name>
    <dbReference type="NCBI Taxonomy" id="558173"/>
    <lineage>
        <taxon>Bacteria</taxon>
        <taxon>Bacillati</taxon>
        <taxon>Actinomycetota</taxon>
        <taxon>Actinomycetes</taxon>
        <taxon>Mycobacteriales</taxon>
        <taxon>Corynebacteriaceae</taxon>
        <taxon>Corynebacterium</taxon>
    </lineage>
</organism>
<sequence>MKITRRIHSCVEISDGDTTVVLDPGGFGTPDNLAEVDAVLITHIHPDHVDADALTAARATNPELRIYGPEGLRELIDADYNVVADGDTFSLGSLNVEVRETPHEKIINSKELPENLGYLFNDTVLHPGDSMAAIPDMEVVLVPISGPWLRMLMVDEYLAAHRPKRFIGVHDGVDNDNGLTLRGGLLRQLAKDHGVEYLPLKPGESVEV</sequence>
<dbReference type="PANTHER" id="PTHR43546">
    <property type="entry name" value="UPF0173 METAL-DEPENDENT HYDROLASE MJ1163-RELATED"/>
    <property type="match status" value="1"/>
</dbReference>
<dbReference type="KEGG" id="cdo:CDOO_05230"/>
<dbReference type="Pfam" id="PF13483">
    <property type="entry name" value="Lactamase_B_3"/>
    <property type="match status" value="1"/>
</dbReference>
<keyword evidence="3" id="KW-1185">Reference proteome</keyword>
<dbReference type="InterPro" id="IPR050114">
    <property type="entry name" value="UPF0173_UPF0282_UlaG_hydrolase"/>
</dbReference>
<reference evidence="2 3" key="1">
    <citation type="submission" date="2013-09" db="EMBL/GenBank/DDBJ databases">
        <title>Complete genome sequence of Corynebacterium doosanense CAU 212(T) (=DSM 45436(T)), isolated from activated sludge.</title>
        <authorList>
            <person name="Schaffert L."/>
            <person name="Albersmeier A."/>
            <person name="Kalinowski J."/>
            <person name="Ruckert C."/>
        </authorList>
    </citation>
    <scope>NUCLEOTIDE SEQUENCE [LARGE SCALE GENOMIC DNA]</scope>
    <source>
        <strain evidence="2 3">CAU 212</strain>
    </source>
</reference>
<dbReference type="OrthoDB" id="3190691at2"/>
<proteinExistence type="predicted"/>
<dbReference type="Proteomes" id="UP000029914">
    <property type="component" value="Chromosome"/>
</dbReference>
<evidence type="ECO:0000313" key="3">
    <source>
        <dbReference type="Proteomes" id="UP000029914"/>
    </source>
</evidence>
<dbReference type="STRING" id="558173.CDOO_05230"/>
<dbReference type="AlphaFoldDB" id="A0A097IF21"/>
<evidence type="ECO:0000313" key="2">
    <source>
        <dbReference type="EMBL" id="AIT60720.1"/>
    </source>
</evidence>
<dbReference type="Gene3D" id="3.60.15.10">
    <property type="entry name" value="Ribonuclease Z/Hydroxyacylglutathione hydrolase-like"/>
    <property type="match status" value="1"/>
</dbReference>
<feature type="domain" description="Metallo-beta-lactamase" evidence="1">
    <location>
        <begin position="7"/>
        <end position="170"/>
    </location>
</feature>
<dbReference type="PANTHER" id="PTHR43546:SF3">
    <property type="entry name" value="UPF0173 METAL-DEPENDENT HYDROLASE MJ1163"/>
    <property type="match status" value="1"/>
</dbReference>
<gene>
    <name evidence="2" type="ORF">CDOO_05230</name>
</gene>
<protein>
    <recommendedName>
        <fullName evidence="1">Metallo-beta-lactamase domain-containing protein</fullName>
    </recommendedName>
</protein>
<dbReference type="HOGENOM" id="CLU_091682_0_0_11"/>
<dbReference type="InterPro" id="IPR036866">
    <property type="entry name" value="RibonucZ/Hydroxyglut_hydro"/>
</dbReference>
<dbReference type="SMART" id="SM00849">
    <property type="entry name" value="Lactamase_B"/>
    <property type="match status" value="1"/>
</dbReference>
<evidence type="ECO:0000259" key="1">
    <source>
        <dbReference type="SMART" id="SM00849"/>
    </source>
</evidence>
<dbReference type="eggNOG" id="COG2220">
    <property type="taxonomic scope" value="Bacteria"/>
</dbReference>
<dbReference type="InterPro" id="IPR001279">
    <property type="entry name" value="Metallo-B-lactamas"/>
</dbReference>